<dbReference type="EMBL" id="FOUA01000002">
    <property type="protein sequence ID" value="SFL93086.1"/>
    <property type="molecule type" value="Genomic_DNA"/>
</dbReference>
<dbReference type="Pfam" id="PF17782">
    <property type="entry name" value="WHD_DprA"/>
    <property type="match status" value="1"/>
</dbReference>
<dbReference type="GO" id="GO:0009294">
    <property type="term" value="P:DNA-mediated transformation"/>
    <property type="evidence" value="ECO:0007669"/>
    <property type="project" value="InterPro"/>
</dbReference>
<keyword evidence="6" id="KW-1185">Reference proteome</keyword>
<dbReference type="InterPro" id="IPR041614">
    <property type="entry name" value="DprA_WH"/>
</dbReference>
<dbReference type="NCBIfam" id="TIGR00732">
    <property type="entry name" value="dprA"/>
    <property type="match status" value="1"/>
</dbReference>
<proteinExistence type="inferred from homology"/>
<organism evidence="5 6">
    <name type="scientific">Halopseudomonas bauzanensis</name>
    <dbReference type="NCBI Taxonomy" id="653930"/>
    <lineage>
        <taxon>Bacteria</taxon>
        <taxon>Pseudomonadati</taxon>
        <taxon>Pseudomonadota</taxon>
        <taxon>Gammaproteobacteria</taxon>
        <taxon>Pseudomonadales</taxon>
        <taxon>Pseudomonadaceae</taxon>
        <taxon>Halopseudomonas</taxon>
    </lineage>
</organism>
<sequence length="375" mass="40288">MPLDLTDRRQAWLALSMLGLGPAARRELLDQNPDPIRIFGADVLTLGSLGLNRRTQNAILQCQQGDSPILERVEQSLQWLEQPGCHLLTFDDPAYPPLLREITDPPLVLFVQGEPALLADPQLAMVGTRHPGPQGAATARAFAHSLADSGLVITSGMALGIDGAAHQGALDAGGQTIAVWGTGLDNCYPRRHRRLADAIVAAGGALVSEQPPRTAPHAGLFPLRNRIISGLSMGTLVVEASLNSGSLITARLAMEQNREVFAMPGSIHNPQARGCHRLLRDGATLVETTADILSVLHLPLRDAIAAADEPPVTEHIRHPLWRWIGHDPVTADWLAGQSNLPVHQVLQGLMELELSGHVQHTPHGYSRSGQLTGTR</sequence>
<feature type="domain" description="DprA winged helix" evidence="3">
    <location>
        <begin position="306"/>
        <end position="362"/>
    </location>
</feature>
<dbReference type="PANTHER" id="PTHR43022">
    <property type="entry name" value="PROTEIN SMF"/>
    <property type="match status" value="1"/>
</dbReference>
<dbReference type="PANTHER" id="PTHR43022:SF1">
    <property type="entry name" value="PROTEIN SMF"/>
    <property type="match status" value="1"/>
</dbReference>
<evidence type="ECO:0000313" key="5">
    <source>
        <dbReference type="EMBL" id="SFL93086.1"/>
    </source>
</evidence>
<dbReference type="AlphaFoldDB" id="A0A1I4LQI2"/>
<evidence type="ECO:0000313" key="6">
    <source>
        <dbReference type="Proteomes" id="UP000186599"/>
    </source>
</evidence>
<feature type="domain" description="Smf/DprA SLOG" evidence="2">
    <location>
        <begin position="87"/>
        <end position="296"/>
    </location>
</feature>
<evidence type="ECO:0000259" key="2">
    <source>
        <dbReference type="Pfam" id="PF02481"/>
    </source>
</evidence>
<dbReference type="InterPro" id="IPR003488">
    <property type="entry name" value="DprA"/>
</dbReference>
<dbReference type="EMBL" id="FOGN01000002">
    <property type="protein sequence ID" value="SER87774.1"/>
    <property type="molecule type" value="Genomic_DNA"/>
</dbReference>
<evidence type="ECO:0000256" key="1">
    <source>
        <dbReference type="ARBA" id="ARBA00006525"/>
    </source>
</evidence>
<dbReference type="OrthoDB" id="9785707at2"/>
<evidence type="ECO:0000313" key="4">
    <source>
        <dbReference type="EMBL" id="SER87774.1"/>
    </source>
</evidence>
<evidence type="ECO:0000259" key="3">
    <source>
        <dbReference type="Pfam" id="PF17782"/>
    </source>
</evidence>
<dbReference type="Gene3D" id="1.10.10.10">
    <property type="entry name" value="Winged helix-like DNA-binding domain superfamily/Winged helix DNA-binding domain"/>
    <property type="match status" value="1"/>
</dbReference>
<dbReference type="Pfam" id="PF02481">
    <property type="entry name" value="DNA_processg_A"/>
    <property type="match status" value="1"/>
</dbReference>
<protein>
    <submittedName>
        <fullName evidence="5">DNA processing protein</fullName>
    </submittedName>
    <submittedName>
        <fullName evidence="4">DNA protecting protein DprA</fullName>
    </submittedName>
</protein>
<name>A0A1I4LQI2_9GAMM</name>
<reference evidence="6 7" key="1">
    <citation type="submission" date="2016-10" db="EMBL/GenBank/DDBJ databases">
        <authorList>
            <person name="de Groot N.N."/>
        </authorList>
    </citation>
    <scope>NUCLEOTIDE SEQUENCE [LARGE SCALE GENOMIC DNA]</scope>
    <source>
        <strain evidence="5 6">CGMCC 1.9095</strain>
        <strain evidence="4 7">DSM 22558</strain>
    </source>
</reference>
<dbReference type="Proteomes" id="UP000186599">
    <property type="component" value="Unassembled WGS sequence"/>
</dbReference>
<dbReference type="SUPFAM" id="SSF102405">
    <property type="entry name" value="MCP/YpsA-like"/>
    <property type="match status" value="1"/>
</dbReference>
<dbReference type="RefSeq" id="WP_074779047.1">
    <property type="nucleotide sequence ID" value="NZ_FOGN01000002.1"/>
</dbReference>
<gene>
    <name evidence="5" type="ORF">SAMN04487855_1648</name>
    <name evidence="4" type="ORF">SAMN05216589_1665</name>
</gene>
<dbReference type="STRING" id="653930.SAMN05216589_1665"/>
<accession>A0A1I4LQI2</accession>
<evidence type="ECO:0000313" key="7">
    <source>
        <dbReference type="Proteomes" id="UP000186904"/>
    </source>
</evidence>
<dbReference type="InterPro" id="IPR036388">
    <property type="entry name" value="WH-like_DNA-bd_sf"/>
</dbReference>
<dbReference type="Proteomes" id="UP000186904">
    <property type="component" value="Unassembled WGS sequence"/>
</dbReference>
<dbReference type="Gene3D" id="3.40.50.450">
    <property type="match status" value="1"/>
</dbReference>
<comment type="similarity">
    <text evidence="1">Belongs to the DprA/Smf family.</text>
</comment>
<dbReference type="InterPro" id="IPR057666">
    <property type="entry name" value="DrpA_SLOG"/>
</dbReference>